<dbReference type="CDD" id="cd02209">
    <property type="entry name" value="cupin_XRE_C"/>
    <property type="match status" value="1"/>
</dbReference>
<dbReference type="InterPro" id="IPR011051">
    <property type="entry name" value="RmlC_Cupin_sf"/>
</dbReference>
<dbReference type="InterPro" id="IPR010982">
    <property type="entry name" value="Lambda_DNA-bd_dom_sf"/>
</dbReference>
<dbReference type="PANTHER" id="PTHR46797:SF20">
    <property type="entry name" value="BLR4304 PROTEIN"/>
    <property type="match status" value="1"/>
</dbReference>
<evidence type="ECO:0000313" key="4">
    <source>
        <dbReference type="Proteomes" id="UP000549617"/>
    </source>
</evidence>
<dbReference type="Pfam" id="PF07883">
    <property type="entry name" value="Cupin_2"/>
    <property type="match status" value="1"/>
</dbReference>
<dbReference type="Gene3D" id="1.10.260.40">
    <property type="entry name" value="lambda repressor-like DNA-binding domains"/>
    <property type="match status" value="1"/>
</dbReference>
<dbReference type="SUPFAM" id="SSF51182">
    <property type="entry name" value="RmlC-like cupins"/>
    <property type="match status" value="1"/>
</dbReference>
<reference evidence="3 4" key="1">
    <citation type="submission" date="2020-08" db="EMBL/GenBank/DDBJ databases">
        <title>Genomic Encyclopedia of Type Strains, Phase IV (KMG-IV): sequencing the most valuable type-strain genomes for metagenomic binning, comparative biology and taxonomic classification.</title>
        <authorList>
            <person name="Goeker M."/>
        </authorList>
    </citation>
    <scope>NUCLEOTIDE SEQUENCE [LARGE SCALE GENOMIC DNA]</scope>
    <source>
        <strain evidence="3 4">DSM 25079</strain>
    </source>
</reference>
<dbReference type="AlphaFoldDB" id="A0A7W9AHB0"/>
<dbReference type="GO" id="GO:0003677">
    <property type="term" value="F:DNA binding"/>
    <property type="evidence" value="ECO:0007669"/>
    <property type="project" value="UniProtKB-KW"/>
</dbReference>
<evidence type="ECO:0000313" key="3">
    <source>
        <dbReference type="EMBL" id="MBB5685688.1"/>
    </source>
</evidence>
<dbReference type="GO" id="GO:0005829">
    <property type="term" value="C:cytosol"/>
    <property type="evidence" value="ECO:0007669"/>
    <property type="project" value="TreeGrafter"/>
</dbReference>
<dbReference type="Proteomes" id="UP000549617">
    <property type="component" value="Unassembled WGS sequence"/>
</dbReference>
<dbReference type="InterPro" id="IPR050807">
    <property type="entry name" value="TransReg_Diox_bact_type"/>
</dbReference>
<dbReference type="CDD" id="cd00093">
    <property type="entry name" value="HTH_XRE"/>
    <property type="match status" value="1"/>
</dbReference>
<protein>
    <submittedName>
        <fullName evidence="3">Transcriptional regulator with XRE-family HTH domain</fullName>
    </submittedName>
</protein>
<dbReference type="InterPro" id="IPR013096">
    <property type="entry name" value="Cupin_2"/>
</dbReference>
<comment type="caution">
    <text evidence="3">The sequence shown here is derived from an EMBL/GenBank/DDBJ whole genome shotgun (WGS) entry which is preliminary data.</text>
</comment>
<organism evidence="3 4">
    <name type="scientific">Sphingobium boeckii</name>
    <dbReference type="NCBI Taxonomy" id="1082345"/>
    <lineage>
        <taxon>Bacteria</taxon>
        <taxon>Pseudomonadati</taxon>
        <taxon>Pseudomonadota</taxon>
        <taxon>Alphaproteobacteria</taxon>
        <taxon>Sphingomonadales</taxon>
        <taxon>Sphingomonadaceae</taxon>
        <taxon>Sphingobium</taxon>
    </lineage>
</organism>
<dbReference type="EMBL" id="JACIJC010000002">
    <property type="protein sequence ID" value="MBB5685688.1"/>
    <property type="molecule type" value="Genomic_DNA"/>
</dbReference>
<dbReference type="RefSeq" id="WP_184017211.1">
    <property type="nucleotide sequence ID" value="NZ_JACIJC010000002.1"/>
</dbReference>
<feature type="domain" description="HTH cro/C1-type" evidence="2">
    <location>
        <begin position="12"/>
        <end position="66"/>
    </location>
</feature>
<evidence type="ECO:0000259" key="2">
    <source>
        <dbReference type="PROSITE" id="PS50943"/>
    </source>
</evidence>
<dbReference type="Gene3D" id="2.60.120.10">
    <property type="entry name" value="Jelly Rolls"/>
    <property type="match status" value="1"/>
</dbReference>
<name>A0A7W9AHB0_9SPHN</name>
<sequence length="198" mass="22203">MNKDKPQLGSIIRNLRSERGWTLKQMSEAVDITMSTLSKIERGQLTLSYDKLQQVSDSLGISLSDLFAPNRNWVAADAPVTGRRAIDTLEKALRVNTNNGDIFYLCTELRQKQMVPLVCQVKARNLDEFGPLSHHRGEEFVYVLEGSVNVVTEFYSDFILNQGECMYFDSSMAHAYLIAPGFETASILSVGMSDRAQV</sequence>
<dbReference type="PROSITE" id="PS50943">
    <property type="entry name" value="HTH_CROC1"/>
    <property type="match status" value="1"/>
</dbReference>
<gene>
    <name evidence="3" type="ORF">FHS49_001696</name>
</gene>
<accession>A0A7W9AHB0</accession>
<dbReference type="InterPro" id="IPR014710">
    <property type="entry name" value="RmlC-like_jellyroll"/>
</dbReference>
<dbReference type="InterPro" id="IPR001387">
    <property type="entry name" value="Cro/C1-type_HTH"/>
</dbReference>
<dbReference type="PANTHER" id="PTHR46797">
    <property type="entry name" value="HTH-TYPE TRANSCRIPTIONAL REGULATOR"/>
    <property type="match status" value="1"/>
</dbReference>
<keyword evidence="1" id="KW-0238">DNA-binding</keyword>
<dbReference type="Pfam" id="PF01381">
    <property type="entry name" value="HTH_3"/>
    <property type="match status" value="1"/>
</dbReference>
<dbReference type="SUPFAM" id="SSF47413">
    <property type="entry name" value="lambda repressor-like DNA-binding domains"/>
    <property type="match status" value="1"/>
</dbReference>
<dbReference type="GO" id="GO:0003700">
    <property type="term" value="F:DNA-binding transcription factor activity"/>
    <property type="evidence" value="ECO:0007669"/>
    <property type="project" value="TreeGrafter"/>
</dbReference>
<dbReference type="SMART" id="SM00530">
    <property type="entry name" value="HTH_XRE"/>
    <property type="match status" value="1"/>
</dbReference>
<keyword evidence="4" id="KW-1185">Reference proteome</keyword>
<evidence type="ECO:0000256" key="1">
    <source>
        <dbReference type="ARBA" id="ARBA00023125"/>
    </source>
</evidence>
<proteinExistence type="predicted"/>